<evidence type="ECO:0000256" key="3">
    <source>
        <dbReference type="ARBA" id="ARBA00022679"/>
    </source>
</evidence>
<accession>A0ABQ7R6V5</accession>
<dbReference type="CDD" id="cd06532">
    <property type="entry name" value="Glyco_transf_25"/>
    <property type="match status" value="1"/>
</dbReference>
<keyword evidence="7" id="KW-1185">Reference proteome</keyword>
<dbReference type="EMBL" id="JAHIBW010000001">
    <property type="protein sequence ID" value="KAG7313023.1"/>
    <property type="molecule type" value="Genomic_DNA"/>
</dbReference>
<dbReference type="InterPro" id="IPR029044">
    <property type="entry name" value="Nucleotide-diphossugar_trans"/>
</dbReference>
<dbReference type="InterPro" id="IPR050757">
    <property type="entry name" value="Collagen_mod_GT25"/>
</dbReference>
<evidence type="ECO:0000313" key="6">
    <source>
        <dbReference type="EMBL" id="KAG7313023.1"/>
    </source>
</evidence>
<dbReference type="Proteomes" id="UP000823941">
    <property type="component" value="Chromosome 1"/>
</dbReference>
<evidence type="ECO:0000259" key="5">
    <source>
        <dbReference type="Pfam" id="PF01755"/>
    </source>
</evidence>
<organism evidence="6 7">
    <name type="scientific">Plutella xylostella</name>
    <name type="common">Diamondback moth</name>
    <name type="synonym">Plutella maculipennis</name>
    <dbReference type="NCBI Taxonomy" id="51655"/>
    <lineage>
        <taxon>Eukaryota</taxon>
        <taxon>Metazoa</taxon>
        <taxon>Ecdysozoa</taxon>
        <taxon>Arthropoda</taxon>
        <taxon>Hexapoda</taxon>
        <taxon>Insecta</taxon>
        <taxon>Pterygota</taxon>
        <taxon>Neoptera</taxon>
        <taxon>Endopterygota</taxon>
        <taxon>Lepidoptera</taxon>
        <taxon>Glossata</taxon>
        <taxon>Ditrysia</taxon>
        <taxon>Yponomeutoidea</taxon>
        <taxon>Plutellidae</taxon>
        <taxon>Plutella</taxon>
    </lineage>
</organism>
<dbReference type="InterPro" id="IPR002654">
    <property type="entry name" value="Glyco_trans_25"/>
</dbReference>
<dbReference type="PANTHER" id="PTHR10730:SF53">
    <property type="entry name" value="GLYCOSYLTRANSFERASE 25 FAMILY MEMBER"/>
    <property type="match status" value="1"/>
</dbReference>
<evidence type="ECO:0000256" key="2">
    <source>
        <dbReference type="ARBA" id="ARBA00022676"/>
    </source>
</evidence>
<keyword evidence="4" id="KW-0732">Signal</keyword>
<keyword evidence="2" id="KW-0328">Glycosyltransferase</keyword>
<dbReference type="Pfam" id="PF01755">
    <property type="entry name" value="Glyco_transf_25"/>
    <property type="match status" value="1"/>
</dbReference>
<feature type="signal peptide" evidence="4">
    <location>
        <begin position="1"/>
        <end position="22"/>
    </location>
</feature>
<evidence type="ECO:0000313" key="7">
    <source>
        <dbReference type="Proteomes" id="UP000823941"/>
    </source>
</evidence>
<sequence>MGIKLFRVSLLVLLVAMHNCSSTDVGQSRYKWPTVMIAVLVRNKAHTLPYFLSCLHELDYPKDRMYIWISTDHNQDGSVEILEKWLQTYQSAYHSVNVTKDMSSGPAYADEKGPTDWSPLHFKNVIKLREEALHVARKSWADYLFMIDADAFITNPSTLKSLIQKDLDIVAPMLISDGLYSNFWCGMTENFYYKRTDDYKPILSRDKDHRGCFTVPMVHSAVLVKLKLVNSDHLTYDPSKIENYDGPEDDIIAFAINSARNGLTLKVCNDEIYGFIPIPLGDNDDLDMDYDQVLNIKLEAISKYHPVPLDPLLESYVEFPERWNFNIDEIFMINLERRAERRALMELSFKELGMEVKTYKAVDGRDLDINDLGKFGITLMPNYADPYHKRPMKTGEVGCFLSHYFIWKQAVERGVAKTLVLEDDIHFVPYFRHKLLLLLNDLEHMDWDLVYLGRKILLDADEVSTSNHTVKPLYSYWTLGYLVSLQGARKLMAAEPLTKMLPVDEFLPIMFDQHPNDTWKAHFPHRNLNAFSAAPLLVHPTHYTGQEGYISDTEDSHIVDSGTGKNQKQEL</sequence>
<comment type="similarity">
    <text evidence="1">Belongs to the glycosyltransferase 25 family.</text>
</comment>
<reference evidence="6 7" key="1">
    <citation type="submission" date="2021-06" db="EMBL/GenBank/DDBJ databases">
        <title>A haploid diamondback moth (Plutella xylostella L.) genome assembly resolves 31 chromosomes and identifies a diamide resistance mutation.</title>
        <authorList>
            <person name="Ward C.M."/>
            <person name="Perry K.D."/>
            <person name="Baker G."/>
            <person name="Powis K."/>
            <person name="Heckel D.G."/>
            <person name="Baxter S.W."/>
        </authorList>
    </citation>
    <scope>NUCLEOTIDE SEQUENCE [LARGE SCALE GENOMIC DNA]</scope>
    <source>
        <strain evidence="6 7">LV</strain>
        <tissue evidence="6">Single pupa</tissue>
    </source>
</reference>
<dbReference type="Pfam" id="PF03452">
    <property type="entry name" value="Anp1"/>
    <property type="match status" value="1"/>
</dbReference>
<dbReference type="SUPFAM" id="SSF53448">
    <property type="entry name" value="Nucleotide-diphospho-sugar transferases"/>
    <property type="match status" value="1"/>
</dbReference>
<gene>
    <name evidence="6" type="ORF">JYU34_000104</name>
</gene>
<protein>
    <recommendedName>
        <fullName evidence="5">Glycosyl transferase family 25 domain-containing protein</fullName>
    </recommendedName>
</protein>
<evidence type="ECO:0000256" key="4">
    <source>
        <dbReference type="SAM" id="SignalP"/>
    </source>
</evidence>
<feature type="domain" description="Glycosyl transferase family 25" evidence="5">
    <location>
        <begin position="329"/>
        <end position="506"/>
    </location>
</feature>
<evidence type="ECO:0000256" key="1">
    <source>
        <dbReference type="ARBA" id="ARBA00006721"/>
    </source>
</evidence>
<feature type="chain" id="PRO_5046501172" description="Glycosyl transferase family 25 domain-containing protein" evidence="4">
    <location>
        <begin position="23"/>
        <end position="571"/>
    </location>
</feature>
<dbReference type="Gene3D" id="3.90.550.10">
    <property type="entry name" value="Spore Coat Polysaccharide Biosynthesis Protein SpsA, Chain A"/>
    <property type="match status" value="1"/>
</dbReference>
<name>A0ABQ7R6V5_PLUXY</name>
<proteinExistence type="inferred from homology"/>
<comment type="caution">
    <text evidence="6">The sequence shown here is derived from an EMBL/GenBank/DDBJ whole genome shotgun (WGS) entry which is preliminary data.</text>
</comment>
<dbReference type="PANTHER" id="PTHR10730">
    <property type="entry name" value="PROCOLLAGEN-LYSINE,2-OXOGLUTARATE 5-DIOXYGENASE/GLYCOSYLTRANSFERASE 25 FAMILY MEMBER"/>
    <property type="match status" value="1"/>
</dbReference>
<keyword evidence="3" id="KW-0808">Transferase</keyword>